<evidence type="ECO:0000256" key="8">
    <source>
        <dbReference type="PROSITE-ProRule" id="PRU00108"/>
    </source>
</evidence>
<dbReference type="PROSITE" id="PS00027">
    <property type="entry name" value="HOMEOBOX_1"/>
    <property type="match status" value="1"/>
</dbReference>
<evidence type="ECO:0000313" key="12">
    <source>
        <dbReference type="EMBL" id="KAL1201518.1"/>
    </source>
</evidence>
<name>A0ABD1A4N1_CARAN</name>
<evidence type="ECO:0000313" key="13">
    <source>
        <dbReference type="Proteomes" id="UP001558713"/>
    </source>
</evidence>
<dbReference type="GO" id="GO:0003677">
    <property type="term" value="F:DNA binding"/>
    <property type="evidence" value="ECO:0007669"/>
    <property type="project" value="UniProtKB-UniRule"/>
</dbReference>
<dbReference type="InterPro" id="IPR000047">
    <property type="entry name" value="HTH_motif"/>
</dbReference>
<evidence type="ECO:0000256" key="5">
    <source>
        <dbReference type="ARBA" id="ARBA00023163"/>
    </source>
</evidence>
<dbReference type="AlphaFoldDB" id="A0ABD1A4N1"/>
<comment type="similarity">
    <text evidence="7 10">Belongs to the HD-ZIP homeobox family. Class I subfamily.</text>
</comment>
<dbReference type="InterPro" id="IPR009057">
    <property type="entry name" value="Homeodomain-like_sf"/>
</dbReference>
<dbReference type="InterPro" id="IPR045224">
    <property type="entry name" value="HDZip_class_I_plant"/>
</dbReference>
<comment type="function">
    <text evidence="10">Transcription factor.</text>
</comment>
<evidence type="ECO:0000259" key="11">
    <source>
        <dbReference type="PROSITE" id="PS50071"/>
    </source>
</evidence>
<dbReference type="CDD" id="cd00086">
    <property type="entry name" value="homeodomain"/>
    <property type="match status" value="1"/>
</dbReference>
<evidence type="ECO:0000256" key="3">
    <source>
        <dbReference type="ARBA" id="ARBA00023125"/>
    </source>
</evidence>
<evidence type="ECO:0000256" key="9">
    <source>
        <dbReference type="RuleBase" id="RU000682"/>
    </source>
</evidence>
<dbReference type="Pfam" id="PF00046">
    <property type="entry name" value="Homeodomain"/>
    <property type="match status" value="1"/>
</dbReference>
<dbReference type="PANTHER" id="PTHR24326:SF591">
    <property type="entry name" value="HOMEOBOX-LEUCINE ZIPPER PROTEIN ATHB-51-RELATED"/>
    <property type="match status" value="1"/>
</dbReference>
<evidence type="ECO:0000256" key="7">
    <source>
        <dbReference type="ARBA" id="ARBA00025748"/>
    </source>
</evidence>
<feature type="DNA-binding region" description="Homeobox" evidence="8">
    <location>
        <begin position="79"/>
        <end position="138"/>
    </location>
</feature>
<keyword evidence="4 8" id="KW-0371">Homeobox</keyword>
<keyword evidence="6 8" id="KW-0539">Nucleus</keyword>
<dbReference type="SMART" id="SM00389">
    <property type="entry name" value="HOX"/>
    <property type="match status" value="1"/>
</dbReference>
<comment type="subcellular location">
    <subcellularLocation>
        <location evidence="1 8 9">Nucleus</location>
    </subcellularLocation>
</comment>
<keyword evidence="2 10" id="KW-0805">Transcription regulation</keyword>
<dbReference type="PROSITE" id="PS50071">
    <property type="entry name" value="HOMEOBOX_2"/>
    <property type="match status" value="1"/>
</dbReference>
<evidence type="ECO:0000256" key="6">
    <source>
        <dbReference type="ARBA" id="ARBA00023242"/>
    </source>
</evidence>
<keyword evidence="13" id="KW-1185">Reference proteome</keyword>
<evidence type="ECO:0000256" key="1">
    <source>
        <dbReference type="ARBA" id="ARBA00004123"/>
    </source>
</evidence>
<dbReference type="Proteomes" id="UP001558713">
    <property type="component" value="Unassembled WGS sequence"/>
</dbReference>
<dbReference type="InterPro" id="IPR017970">
    <property type="entry name" value="Homeobox_CS"/>
</dbReference>
<proteinExistence type="inferred from homology"/>
<dbReference type="PRINTS" id="PR00031">
    <property type="entry name" value="HTHREPRESSR"/>
</dbReference>
<dbReference type="EMBL" id="JBANAX010000588">
    <property type="protein sequence ID" value="KAL1201518.1"/>
    <property type="molecule type" value="Genomic_DNA"/>
</dbReference>
<dbReference type="InterPro" id="IPR001356">
    <property type="entry name" value="HD"/>
</dbReference>
<dbReference type="Gene3D" id="1.10.10.60">
    <property type="entry name" value="Homeodomain-like"/>
    <property type="match status" value="1"/>
</dbReference>
<reference evidence="12 13" key="1">
    <citation type="submission" date="2024-04" db="EMBL/GenBank/DDBJ databases">
        <title>Genome assembly C_amara_ONT_v2.</title>
        <authorList>
            <person name="Yant L."/>
            <person name="Moore C."/>
            <person name="Slenker M."/>
        </authorList>
    </citation>
    <scope>NUCLEOTIDE SEQUENCE [LARGE SCALE GENOMIC DNA]</scope>
    <source>
        <tissue evidence="12">Leaf</tissue>
    </source>
</reference>
<dbReference type="SUPFAM" id="SSF46689">
    <property type="entry name" value="Homeodomain-like"/>
    <property type="match status" value="1"/>
</dbReference>
<evidence type="ECO:0000256" key="2">
    <source>
        <dbReference type="ARBA" id="ARBA00023015"/>
    </source>
</evidence>
<dbReference type="GO" id="GO:0005634">
    <property type="term" value="C:nucleus"/>
    <property type="evidence" value="ECO:0007669"/>
    <property type="project" value="UniProtKB-SubCell"/>
</dbReference>
<protein>
    <recommendedName>
        <fullName evidence="10">Homeobox-leucine zipper protein</fullName>
    </recommendedName>
    <alternativeName>
        <fullName evidence="10">HD-ZIP protein</fullName>
    </alternativeName>
    <alternativeName>
        <fullName evidence="10">Homeodomain transcription factor</fullName>
    </alternativeName>
</protein>
<feature type="domain" description="Homeobox" evidence="11">
    <location>
        <begin position="77"/>
        <end position="137"/>
    </location>
</feature>
<dbReference type="PANTHER" id="PTHR24326">
    <property type="entry name" value="HOMEOBOX-LEUCINE ZIPPER PROTEIN"/>
    <property type="match status" value="1"/>
</dbReference>
<organism evidence="12 13">
    <name type="scientific">Cardamine amara subsp. amara</name>
    <dbReference type="NCBI Taxonomy" id="228776"/>
    <lineage>
        <taxon>Eukaryota</taxon>
        <taxon>Viridiplantae</taxon>
        <taxon>Streptophyta</taxon>
        <taxon>Embryophyta</taxon>
        <taxon>Tracheophyta</taxon>
        <taxon>Spermatophyta</taxon>
        <taxon>Magnoliopsida</taxon>
        <taxon>eudicotyledons</taxon>
        <taxon>Gunneridae</taxon>
        <taxon>Pentapetalae</taxon>
        <taxon>rosids</taxon>
        <taxon>malvids</taxon>
        <taxon>Brassicales</taxon>
        <taxon>Brassicaceae</taxon>
        <taxon>Cardamineae</taxon>
        <taxon>Cardamine</taxon>
    </lineage>
</organism>
<accession>A0ABD1A4N1</accession>
<comment type="caution">
    <text evidence="12">The sequence shown here is derived from an EMBL/GenBank/DDBJ whole genome shotgun (WGS) entry which is preliminary data.</text>
</comment>
<sequence>MEWSTTSNVENMKVAFMPPPWPESSSFNSLRCFNSYPYPGGNSYTPAARQTGPVIYVPESEKIINGYQCPSNNNEMMMIKKKKKRLTNEQLASLELSFQEDIKLDSDRKLKLSNELGLQPRQVAVWFQNRRARWKVKHLEESYDSLRQEYDVVWREKQMLHDEVNKLRAIIRGQGLMKTQTNLDRNQITGGNLIYGGEYNSPMIVASSCWPAISQPYP</sequence>
<gene>
    <name evidence="12" type="ORF">V5N11_002718</name>
</gene>
<evidence type="ECO:0000256" key="4">
    <source>
        <dbReference type="ARBA" id="ARBA00023155"/>
    </source>
</evidence>
<keyword evidence="3 8" id="KW-0238">DNA-binding</keyword>
<keyword evidence="5 10" id="KW-0804">Transcription</keyword>
<evidence type="ECO:0000256" key="10">
    <source>
        <dbReference type="RuleBase" id="RU369038"/>
    </source>
</evidence>
<dbReference type="GO" id="GO:0000981">
    <property type="term" value="F:DNA-binding transcription factor activity, RNA polymerase II-specific"/>
    <property type="evidence" value="ECO:0007669"/>
    <property type="project" value="UniProtKB-UniRule"/>
</dbReference>